<keyword evidence="3" id="KW-0808">Transferase</keyword>
<keyword evidence="11" id="KW-1185">Reference proteome</keyword>
<dbReference type="SMART" id="SM00184">
    <property type="entry name" value="RING"/>
    <property type="match status" value="1"/>
</dbReference>
<evidence type="ECO:0000256" key="1">
    <source>
        <dbReference type="ARBA" id="ARBA00000900"/>
    </source>
</evidence>
<organism evidence="10 11">
    <name type="scientific">Zingiber officinale</name>
    <name type="common">Ginger</name>
    <name type="synonym">Amomum zingiber</name>
    <dbReference type="NCBI Taxonomy" id="94328"/>
    <lineage>
        <taxon>Eukaryota</taxon>
        <taxon>Viridiplantae</taxon>
        <taxon>Streptophyta</taxon>
        <taxon>Embryophyta</taxon>
        <taxon>Tracheophyta</taxon>
        <taxon>Spermatophyta</taxon>
        <taxon>Magnoliopsida</taxon>
        <taxon>Liliopsida</taxon>
        <taxon>Zingiberales</taxon>
        <taxon>Zingiberaceae</taxon>
        <taxon>Zingiber</taxon>
    </lineage>
</organism>
<feature type="domain" description="RING-type" evidence="9">
    <location>
        <begin position="194"/>
        <end position="235"/>
    </location>
</feature>
<evidence type="ECO:0000256" key="4">
    <source>
        <dbReference type="ARBA" id="ARBA00022723"/>
    </source>
</evidence>
<dbReference type="Proteomes" id="UP000734854">
    <property type="component" value="Unassembled WGS sequence"/>
</dbReference>
<evidence type="ECO:0000256" key="8">
    <source>
        <dbReference type="PROSITE-ProRule" id="PRU00175"/>
    </source>
</evidence>
<dbReference type="GO" id="GO:0061630">
    <property type="term" value="F:ubiquitin protein ligase activity"/>
    <property type="evidence" value="ECO:0007669"/>
    <property type="project" value="UniProtKB-EC"/>
</dbReference>
<evidence type="ECO:0000256" key="7">
    <source>
        <dbReference type="ARBA" id="ARBA00022833"/>
    </source>
</evidence>
<dbReference type="GO" id="GO:0008270">
    <property type="term" value="F:zinc ion binding"/>
    <property type="evidence" value="ECO:0007669"/>
    <property type="project" value="UniProtKB-KW"/>
</dbReference>
<evidence type="ECO:0000256" key="3">
    <source>
        <dbReference type="ARBA" id="ARBA00022679"/>
    </source>
</evidence>
<evidence type="ECO:0000256" key="5">
    <source>
        <dbReference type="ARBA" id="ARBA00022771"/>
    </source>
</evidence>
<dbReference type="CDD" id="cd16667">
    <property type="entry name" value="RING-H2_RNF126-like"/>
    <property type="match status" value="1"/>
</dbReference>
<keyword evidence="6" id="KW-0833">Ubl conjugation pathway</keyword>
<dbReference type="Pfam" id="PF13639">
    <property type="entry name" value="zf-RING_2"/>
    <property type="match status" value="1"/>
</dbReference>
<protein>
    <recommendedName>
        <fullName evidence="2">RING-type E3 ubiquitin transferase</fullName>
        <ecNumber evidence="2">2.3.2.27</ecNumber>
    </recommendedName>
</protein>
<dbReference type="PANTHER" id="PTHR15710:SF34">
    <property type="entry name" value="E3 UBIQUITIN-PROTEIN LIGASE RHC1A-RELATED"/>
    <property type="match status" value="1"/>
</dbReference>
<dbReference type="AlphaFoldDB" id="A0A8J5KMH1"/>
<keyword evidence="4" id="KW-0479">Metal-binding</keyword>
<dbReference type="SUPFAM" id="SSF57850">
    <property type="entry name" value="RING/U-box"/>
    <property type="match status" value="1"/>
</dbReference>
<dbReference type="EMBL" id="JACMSC010000014">
    <property type="protein sequence ID" value="KAG6489706.1"/>
    <property type="molecule type" value="Genomic_DNA"/>
</dbReference>
<evidence type="ECO:0000256" key="6">
    <source>
        <dbReference type="ARBA" id="ARBA00022786"/>
    </source>
</evidence>
<accession>A0A8J5KMH1</accession>
<evidence type="ECO:0000313" key="11">
    <source>
        <dbReference type="Proteomes" id="UP000734854"/>
    </source>
</evidence>
<gene>
    <name evidence="10" type="ORF">ZIOFF_050982</name>
</gene>
<comment type="caution">
    <text evidence="10">The sequence shown here is derived from an EMBL/GenBank/DDBJ whole genome shotgun (WGS) entry which is preliminary data.</text>
</comment>
<dbReference type="PROSITE" id="PS50089">
    <property type="entry name" value="ZF_RING_2"/>
    <property type="match status" value="1"/>
</dbReference>
<dbReference type="Gene3D" id="3.30.40.10">
    <property type="entry name" value="Zinc/RING finger domain, C3HC4 (zinc finger)"/>
    <property type="match status" value="1"/>
</dbReference>
<name>A0A8J5KMH1_ZINOF</name>
<dbReference type="InterPro" id="IPR001841">
    <property type="entry name" value="Znf_RING"/>
</dbReference>
<evidence type="ECO:0000313" key="10">
    <source>
        <dbReference type="EMBL" id="KAG6489706.1"/>
    </source>
</evidence>
<keyword evidence="7" id="KW-0862">Zinc</keyword>
<dbReference type="GO" id="GO:0016567">
    <property type="term" value="P:protein ubiquitination"/>
    <property type="evidence" value="ECO:0007669"/>
    <property type="project" value="TreeGrafter"/>
</dbReference>
<proteinExistence type="predicted"/>
<comment type="catalytic activity">
    <reaction evidence="1">
        <text>S-ubiquitinyl-[E2 ubiquitin-conjugating enzyme]-L-cysteine + [acceptor protein]-L-lysine = [E2 ubiquitin-conjugating enzyme]-L-cysteine + N(6)-ubiquitinyl-[acceptor protein]-L-lysine.</text>
        <dbReference type="EC" id="2.3.2.27"/>
    </reaction>
</comment>
<dbReference type="FunFam" id="3.30.40.10:FF:000022">
    <property type="entry name" value="E3 ubiquitin-protein ligase RING1-like"/>
    <property type="match status" value="1"/>
</dbReference>
<keyword evidence="5 8" id="KW-0863">Zinc-finger</keyword>
<dbReference type="InterPro" id="IPR013083">
    <property type="entry name" value="Znf_RING/FYVE/PHD"/>
</dbReference>
<sequence>MDGRYGFSNPLGLPSNGVKSILVLLWQIHLIFPGVLLSDLDLEYDVMEVTASHFHQLDLDGVQDQLVRLMEAISTSMREGRVGRRHQGGLVRRTYTNSDFGMELGPSPRLAFGGQVPFHPFDDRALEELLNEQHSLGVRRAGMPDYFVGQGLDELIEHMMSNDRRGPPPASQSSIDAMPTIKINQRHHQGESHCPVCKEMFEVGSEAREMPCKHLYHTECIIPWLEQHNSCPVCRFKMPTRGSGNRRNNQILGEKPGQDGGKLLRASHLGLMSLKNTFALRTNRVP</sequence>
<dbReference type="PANTHER" id="PTHR15710">
    <property type="entry name" value="E3 UBIQUITIN-PROTEIN LIGASE PRAJA"/>
    <property type="match status" value="1"/>
</dbReference>
<reference evidence="10 11" key="1">
    <citation type="submission" date="2020-08" db="EMBL/GenBank/DDBJ databases">
        <title>Plant Genome Project.</title>
        <authorList>
            <person name="Zhang R.-G."/>
        </authorList>
    </citation>
    <scope>NUCLEOTIDE SEQUENCE [LARGE SCALE GENOMIC DNA]</scope>
    <source>
        <tissue evidence="10">Rhizome</tissue>
    </source>
</reference>
<evidence type="ECO:0000259" key="9">
    <source>
        <dbReference type="PROSITE" id="PS50089"/>
    </source>
</evidence>
<dbReference type="EC" id="2.3.2.27" evidence="2"/>
<evidence type="ECO:0000256" key="2">
    <source>
        <dbReference type="ARBA" id="ARBA00012483"/>
    </source>
</evidence>
<dbReference type="GO" id="GO:0005737">
    <property type="term" value="C:cytoplasm"/>
    <property type="evidence" value="ECO:0007669"/>
    <property type="project" value="TreeGrafter"/>
</dbReference>